<gene>
    <name evidence="2" type="ORF">C5748_18515</name>
</gene>
<keyword evidence="3" id="KW-1185">Reference proteome</keyword>
<accession>A0A2S9INS1</accession>
<evidence type="ECO:0000256" key="1">
    <source>
        <dbReference type="SAM" id="MobiDB-lite"/>
    </source>
</evidence>
<dbReference type="EMBL" id="PVBR01000014">
    <property type="protein sequence ID" value="PRD42142.1"/>
    <property type="molecule type" value="Genomic_DNA"/>
</dbReference>
<reference evidence="2 3" key="1">
    <citation type="submission" date="2018-02" db="EMBL/GenBank/DDBJ databases">
        <title>The draft genome of Phyllobacterium sp. 1N-3.</title>
        <authorList>
            <person name="Liu L."/>
            <person name="Li L."/>
            <person name="Zhang X."/>
            <person name="Wang T."/>
            <person name="Liang L."/>
        </authorList>
    </citation>
    <scope>NUCLEOTIDE SEQUENCE [LARGE SCALE GENOMIC DNA]</scope>
    <source>
        <strain evidence="2 3">1N-3</strain>
    </source>
</reference>
<protein>
    <submittedName>
        <fullName evidence="2">Uncharacterized protein</fullName>
    </submittedName>
</protein>
<sequence length="116" mass="12151">MHVSFCPQRCDCALSVAKSGDTLIINGDPVDLSVIPDGATLPADAVSNDFVVGNVERISGELHVTLLLPHGPNPSQAVAFPAPLADVPDGPLQIPRDPEPEPEPEPALTDVTEPEE</sequence>
<comment type="caution">
    <text evidence="2">The sequence shown here is derived from an EMBL/GenBank/DDBJ whole genome shotgun (WGS) entry which is preliminary data.</text>
</comment>
<name>A0A2S9INS1_9HYPH</name>
<dbReference type="AlphaFoldDB" id="A0A2S9INS1"/>
<evidence type="ECO:0000313" key="2">
    <source>
        <dbReference type="EMBL" id="PRD42142.1"/>
    </source>
</evidence>
<organism evidence="2 3">
    <name type="scientific">Phyllobacterium phragmitis</name>
    <dbReference type="NCBI Taxonomy" id="2670329"/>
    <lineage>
        <taxon>Bacteria</taxon>
        <taxon>Pseudomonadati</taxon>
        <taxon>Pseudomonadota</taxon>
        <taxon>Alphaproteobacteria</taxon>
        <taxon>Hyphomicrobiales</taxon>
        <taxon>Phyllobacteriaceae</taxon>
        <taxon>Phyllobacterium</taxon>
    </lineage>
</organism>
<dbReference type="RefSeq" id="WP_105743410.1">
    <property type="nucleotide sequence ID" value="NZ_PVBR01000014.1"/>
</dbReference>
<feature type="region of interest" description="Disordered" evidence="1">
    <location>
        <begin position="81"/>
        <end position="116"/>
    </location>
</feature>
<proteinExistence type="predicted"/>
<evidence type="ECO:0000313" key="3">
    <source>
        <dbReference type="Proteomes" id="UP000239434"/>
    </source>
</evidence>
<dbReference type="Proteomes" id="UP000239434">
    <property type="component" value="Unassembled WGS sequence"/>
</dbReference>